<dbReference type="Proteomes" id="UP001153269">
    <property type="component" value="Unassembled WGS sequence"/>
</dbReference>
<comment type="caution">
    <text evidence="1">The sequence shown here is derived from an EMBL/GenBank/DDBJ whole genome shotgun (WGS) entry which is preliminary data.</text>
</comment>
<keyword evidence="2" id="KW-1185">Reference proteome</keyword>
<gene>
    <name evidence="1" type="ORF">PLEPLA_LOCUS44620</name>
</gene>
<proteinExistence type="predicted"/>
<evidence type="ECO:0000313" key="2">
    <source>
        <dbReference type="Proteomes" id="UP001153269"/>
    </source>
</evidence>
<name>A0A9N7ZA74_PLEPL</name>
<sequence>TETSHNQQVQHTVYPAIETATEAQTANLQIRGWPASHPHRHPARQAARQVSIMFWAKNESQAAGLDPRPIGVVSTGLAEGESVTTSLFAASLLPLVWETCTNSGSLLELSAAHWDTYGLHDAVDLSRVDPASYPNVSWD</sequence>
<reference evidence="1" key="1">
    <citation type="submission" date="2020-03" db="EMBL/GenBank/DDBJ databases">
        <authorList>
            <person name="Weist P."/>
        </authorList>
    </citation>
    <scope>NUCLEOTIDE SEQUENCE</scope>
</reference>
<organism evidence="1 2">
    <name type="scientific">Pleuronectes platessa</name>
    <name type="common">European plaice</name>
    <dbReference type="NCBI Taxonomy" id="8262"/>
    <lineage>
        <taxon>Eukaryota</taxon>
        <taxon>Metazoa</taxon>
        <taxon>Chordata</taxon>
        <taxon>Craniata</taxon>
        <taxon>Vertebrata</taxon>
        <taxon>Euteleostomi</taxon>
        <taxon>Actinopterygii</taxon>
        <taxon>Neopterygii</taxon>
        <taxon>Teleostei</taxon>
        <taxon>Neoteleostei</taxon>
        <taxon>Acanthomorphata</taxon>
        <taxon>Carangaria</taxon>
        <taxon>Pleuronectiformes</taxon>
        <taxon>Pleuronectoidei</taxon>
        <taxon>Pleuronectidae</taxon>
        <taxon>Pleuronectes</taxon>
    </lineage>
</organism>
<dbReference type="AlphaFoldDB" id="A0A9N7ZA74"/>
<feature type="non-terminal residue" evidence="1">
    <location>
        <position position="139"/>
    </location>
</feature>
<dbReference type="EMBL" id="CADEAL010004313">
    <property type="protein sequence ID" value="CAB1456825.1"/>
    <property type="molecule type" value="Genomic_DNA"/>
</dbReference>
<accession>A0A9N7ZA74</accession>
<evidence type="ECO:0000313" key="1">
    <source>
        <dbReference type="EMBL" id="CAB1456825.1"/>
    </source>
</evidence>
<protein>
    <submittedName>
        <fullName evidence="1">Uncharacterized protein</fullName>
    </submittedName>
</protein>